<sequence length="414" mass="46811">MSHFMLGWCMRRCLLGLSFLMSPLLATDIRLDPFGYLGMIYSQGLEHNGHGYVGFDARVGTNFAFNNGWAFGIGAIGAWNVWSRNRKFQPILSIGNVLGRVEGNMLPYLSMGDISDAYVKYDTKRLKFALGRFDTNFVDFDWIQGNIQGASLYMHRYDWTYWGIFMDSMLYNGYQGNDLQGPRIATGINALASFDPVSKKKYVGGEVFAFGTSYEHKGFKISPFFLADSHLPMVRTPLIQVGFKFQYFAQLPKGFKSYTIVHGIYQHGNTDAVRGNDEAGLVMVDQTFMYKILNFGLGVYGVPAPNKKGFFWSFNDKTKFYGRGINAMGVPAIYFANATITGYIFGGLKTNRVRMDAMVAFGDYQEYSLMTNYKVWQSKQMILDAGLGYVYSYSNKVKNTIGNSSFVLFTKFSY</sequence>
<gene>
    <name evidence="2" type="ORF">HHE01_13230</name>
</gene>
<organism evidence="2 3">
    <name type="scientific">Helicobacter heilmannii</name>
    <dbReference type="NCBI Taxonomy" id="35817"/>
    <lineage>
        <taxon>Bacteria</taxon>
        <taxon>Pseudomonadati</taxon>
        <taxon>Campylobacterota</taxon>
        <taxon>Epsilonproteobacteria</taxon>
        <taxon>Campylobacterales</taxon>
        <taxon>Helicobacteraceae</taxon>
        <taxon>Helicobacter</taxon>
    </lineage>
</organism>
<feature type="signal peptide" evidence="1">
    <location>
        <begin position="1"/>
        <end position="26"/>
    </location>
</feature>
<evidence type="ECO:0000256" key="1">
    <source>
        <dbReference type="SAM" id="SignalP"/>
    </source>
</evidence>
<dbReference type="EMBL" id="CDMK01000001">
    <property type="protein sequence ID" value="CRI34477.1"/>
    <property type="molecule type" value="Genomic_DNA"/>
</dbReference>
<reference evidence="3" key="1">
    <citation type="submission" date="2014-12" db="EMBL/GenBank/DDBJ databases">
        <authorList>
            <person name="Smet A."/>
        </authorList>
    </citation>
    <scope>NUCLEOTIDE SEQUENCE [LARGE SCALE GENOMIC DNA]</scope>
</reference>
<feature type="chain" id="PRO_5005490976" evidence="1">
    <location>
        <begin position="27"/>
        <end position="414"/>
    </location>
</feature>
<dbReference type="AlphaFoldDB" id="A0A0K2Y8K6"/>
<proteinExistence type="predicted"/>
<keyword evidence="1" id="KW-0732">Signal</keyword>
<dbReference type="Proteomes" id="UP000046090">
    <property type="component" value="Unassembled WGS sequence"/>
</dbReference>
<accession>A0A0K2Y8K6</accession>
<protein>
    <submittedName>
        <fullName evidence="2">Putative</fullName>
    </submittedName>
</protein>
<evidence type="ECO:0000313" key="2">
    <source>
        <dbReference type="EMBL" id="CRI34477.1"/>
    </source>
</evidence>
<evidence type="ECO:0000313" key="3">
    <source>
        <dbReference type="Proteomes" id="UP000046090"/>
    </source>
</evidence>
<keyword evidence="3" id="KW-1185">Reference proteome</keyword>
<name>A0A0K2Y8K6_HELHE</name>